<evidence type="ECO:0000256" key="3">
    <source>
        <dbReference type="ARBA" id="ARBA00012438"/>
    </source>
</evidence>
<evidence type="ECO:0000256" key="7">
    <source>
        <dbReference type="ARBA" id="ARBA00022777"/>
    </source>
</evidence>
<evidence type="ECO:0000259" key="14">
    <source>
        <dbReference type="PROSITE" id="PS50894"/>
    </source>
</evidence>
<dbReference type="Proteomes" id="UP000244334">
    <property type="component" value="Unassembled WGS sequence"/>
</dbReference>
<evidence type="ECO:0000256" key="4">
    <source>
        <dbReference type="ARBA" id="ARBA00022553"/>
    </source>
</evidence>
<dbReference type="InterPro" id="IPR003594">
    <property type="entry name" value="HATPase_dom"/>
</dbReference>
<feature type="domain" description="Histidine kinase" evidence="13">
    <location>
        <begin position="37"/>
        <end position="251"/>
    </location>
</feature>
<keyword evidence="9" id="KW-1133">Transmembrane helix</keyword>
<reference evidence="15" key="1">
    <citation type="submission" date="2018-04" db="EMBL/GenBank/DDBJ databases">
        <title>Genomes of the Obligate Erwinia dacicola and Facultative Enterobacter sp. OLF Endosymbionts of the Olive Fruit fly, Bactrocera oleae.</title>
        <authorList>
            <person name="Estes A.M."/>
            <person name="Hearn D.J."/>
            <person name="Agarwal S."/>
            <person name="Pierson E.A."/>
            <person name="Dunning-Hotopp J.C."/>
        </authorList>
    </citation>
    <scope>NUCLEOTIDE SEQUENCE [LARGE SCALE GENOMIC DNA]</scope>
    <source>
        <strain evidence="15">Oroville</strain>
    </source>
</reference>
<dbReference type="Pfam" id="PF16359">
    <property type="entry name" value="RcsD_ABL"/>
    <property type="match status" value="1"/>
</dbReference>
<dbReference type="RefSeq" id="WP_162475361.1">
    <property type="nucleotide sequence ID" value="NZ_LJAM02000041.1"/>
</dbReference>
<evidence type="ECO:0000256" key="11">
    <source>
        <dbReference type="ARBA" id="ARBA00023136"/>
    </source>
</evidence>
<evidence type="ECO:0000259" key="13">
    <source>
        <dbReference type="PROSITE" id="PS50109"/>
    </source>
</evidence>
<dbReference type="SMART" id="SM00387">
    <property type="entry name" value="HATPase_c"/>
    <property type="match status" value="1"/>
</dbReference>
<name>A0A328TX46_9GAMM</name>
<feature type="modified residue" description="Phosphohistidine" evidence="12">
    <location>
        <position position="413"/>
    </location>
</feature>
<keyword evidence="11" id="KW-0472">Membrane</keyword>
<dbReference type="Gene3D" id="3.40.50.11620">
    <property type="entry name" value="Phosphotransferase RcsD, RcsD-ABL domain"/>
    <property type="match status" value="1"/>
</dbReference>
<keyword evidence="8" id="KW-0067">ATP-binding</keyword>
<dbReference type="Gene3D" id="3.30.565.10">
    <property type="entry name" value="Histidine kinase-like ATPase, C-terminal domain"/>
    <property type="match status" value="1"/>
</dbReference>
<evidence type="ECO:0000256" key="8">
    <source>
        <dbReference type="ARBA" id="ARBA00022840"/>
    </source>
</evidence>
<organism evidence="15 16">
    <name type="scientific">Candidatus Erwinia dacicola</name>
    <dbReference type="NCBI Taxonomy" id="252393"/>
    <lineage>
        <taxon>Bacteria</taxon>
        <taxon>Pseudomonadati</taxon>
        <taxon>Pseudomonadota</taxon>
        <taxon>Gammaproteobacteria</taxon>
        <taxon>Enterobacterales</taxon>
        <taxon>Erwiniaceae</taxon>
        <taxon>Erwinia</taxon>
    </lineage>
</organism>
<evidence type="ECO:0000313" key="15">
    <source>
        <dbReference type="EMBL" id="RAP72354.1"/>
    </source>
</evidence>
<keyword evidence="8" id="KW-0547">Nucleotide-binding</keyword>
<dbReference type="CDD" id="cd00088">
    <property type="entry name" value="HPT"/>
    <property type="match status" value="1"/>
</dbReference>
<dbReference type="Gene3D" id="1.20.120.160">
    <property type="entry name" value="HPT domain"/>
    <property type="match status" value="1"/>
</dbReference>
<keyword evidence="5" id="KW-0808">Transferase</keyword>
<keyword evidence="16" id="KW-1185">Reference proteome</keyword>
<evidence type="ECO:0000256" key="6">
    <source>
        <dbReference type="ARBA" id="ARBA00022692"/>
    </source>
</evidence>
<comment type="subcellular location">
    <subcellularLocation>
        <location evidence="2">Endomembrane system</location>
        <topology evidence="2">Multi-pass membrane protein</topology>
    </subcellularLocation>
</comment>
<dbReference type="SUPFAM" id="SSF47384">
    <property type="entry name" value="Homodimeric domain of signal transducing histidine kinase"/>
    <property type="match status" value="1"/>
</dbReference>
<dbReference type="InterPro" id="IPR005467">
    <property type="entry name" value="His_kinase_dom"/>
</dbReference>
<feature type="domain" description="HPt" evidence="14">
    <location>
        <begin position="374"/>
        <end position="466"/>
    </location>
</feature>
<dbReference type="InterPro" id="IPR030861">
    <property type="entry name" value="Ptransferase_RcsD"/>
</dbReference>
<dbReference type="Pfam" id="PF02518">
    <property type="entry name" value="HATPase_c"/>
    <property type="match status" value="1"/>
</dbReference>
<accession>A0A328TX46</accession>
<dbReference type="AlphaFoldDB" id="A0A328TX46"/>
<evidence type="ECO:0000256" key="10">
    <source>
        <dbReference type="ARBA" id="ARBA00023012"/>
    </source>
</evidence>
<dbReference type="PANTHER" id="PTHR43047">
    <property type="entry name" value="TWO-COMPONENT HISTIDINE PROTEIN KINASE"/>
    <property type="match status" value="1"/>
</dbReference>
<dbReference type="InterPro" id="IPR036097">
    <property type="entry name" value="HisK_dim/P_sf"/>
</dbReference>
<dbReference type="PROSITE" id="PS50109">
    <property type="entry name" value="HIS_KIN"/>
    <property type="match status" value="1"/>
</dbReference>
<dbReference type="InterPro" id="IPR036641">
    <property type="entry name" value="HPT_dom_sf"/>
</dbReference>
<dbReference type="NCBIfam" id="NF007907">
    <property type="entry name" value="PRK10618.1"/>
    <property type="match status" value="1"/>
</dbReference>
<dbReference type="Gene3D" id="1.10.287.130">
    <property type="match status" value="1"/>
</dbReference>
<sequence length="466" mass="52586">LFMLRDQDRELLVNKKLQKAQQVLDKNHQSRRQLLQNLGHALQRPLHDVIGRLQSLRAEHEPKQLESSLEASQALSRLVDDIVLLNQLETLDWAPDACSFSLQTLLDELAVEILPIMRRKGLTLMVNNTLSSDETRFSDRRAIAKILSTLLHYAVTTTTWGRVSITISTPPKRADHLSIEIVDTGAGLSAEEMANTDFPFLGETHQDRFGQASGMAFFLCKQLCKQLGGHLEIAARPDIGSRYSIQLHAPLEPQQDQEEKLLEGVNALIDITLDDVRKIVVHQLENWGANCITPDERFSGQEHDVLVTDDPERLTPWSLLLTDDEPGFSQLPANQYRVNFNISSAMQDALLMLIEQQLARGELTDENMDPQDTAQLFASGYFQLFVDTVPDDVKRLYNEATNRDYSALAQIAHRLKGVFAMLNLLPGKQLCETLELHIKECDDSNIKNTTSEVDTYVDELLQQGNQ</sequence>
<evidence type="ECO:0000256" key="2">
    <source>
        <dbReference type="ARBA" id="ARBA00004127"/>
    </source>
</evidence>
<dbReference type="EMBL" id="LJAM02000041">
    <property type="protein sequence ID" value="RAP72354.1"/>
    <property type="molecule type" value="Genomic_DNA"/>
</dbReference>
<comment type="caution">
    <text evidence="15">The sequence shown here is derived from an EMBL/GenBank/DDBJ whole genome shotgun (WGS) entry which is preliminary data.</text>
</comment>
<dbReference type="InterPro" id="IPR003661">
    <property type="entry name" value="HisK_dim/P_dom"/>
</dbReference>
<evidence type="ECO:0000256" key="12">
    <source>
        <dbReference type="PROSITE-ProRule" id="PRU00110"/>
    </source>
</evidence>
<dbReference type="Pfam" id="PF01627">
    <property type="entry name" value="Hpt"/>
    <property type="match status" value="1"/>
</dbReference>
<dbReference type="SUPFAM" id="SSF55874">
    <property type="entry name" value="ATPase domain of HSP90 chaperone/DNA topoisomerase II/histidine kinase"/>
    <property type="match status" value="1"/>
</dbReference>
<dbReference type="InterPro" id="IPR008207">
    <property type="entry name" value="Sig_transdc_His_kin_Hpt_dom"/>
</dbReference>
<keyword evidence="7" id="KW-0418">Kinase</keyword>
<dbReference type="InterPro" id="IPR032306">
    <property type="entry name" value="RcsD_ABL"/>
</dbReference>
<keyword evidence="4 12" id="KW-0597">Phosphoprotein</keyword>
<dbReference type="SMART" id="SM00388">
    <property type="entry name" value="HisKA"/>
    <property type="match status" value="1"/>
</dbReference>
<feature type="non-terminal residue" evidence="15">
    <location>
        <position position="1"/>
    </location>
</feature>
<evidence type="ECO:0000256" key="9">
    <source>
        <dbReference type="ARBA" id="ARBA00022989"/>
    </source>
</evidence>
<dbReference type="EC" id="2.7.13.3" evidence="3"/>
<proteinExistence type="predicted"/>
<dbReference type="PROSITE" id="PS50894">
    <property type="entry name" value="HPT"/>
    <property type="match status" value="1"/>
</dbReference>
<gene>
    <name evidence="15" type="ORF">ACZ87_00810</name>
</gene>
<keyword evidence="10" id="KW-0902">Two-component regulatory system</keyword>
<dbReference type="PANTHER" id="PTHR43047:SF72">
    <property type="entry name" value="OSMOSENSING HISTIDINE PROTEIN KINASE SLN1"/>
    <property type="match status" value="1"/>
</dbReference>
<evidence type="ECO:0000256" key="1">
    <source>
        <dbReference type="ARBA" id="ARBA00000085"/>
    </source>
</evidence>
<keyword evidence="6" id="KW-0812">Transmembrane</keyword>
<dbReference type="SUPFAM" id="SSF47226">
    <property type="entry name" value="Histidine-containing phosphotransfer domain, HPT domain"/>
    <property type="match status" value="1"/>
</dbReference>
<comment type="catalytic activity">
    <reaction evidence="1">
        <text>ATP + protein L-histidine = ADP + protein N-phospho-L-histidine.</text>
        <dbReference type="EC" id="2.7.13.3"/>
    </reaction>
</comment>
<dbReference type="GO" id="GO:0009927">
    <property type="term" value="F:histidine phosphotransfer kinase activity"/>
    <property type="evidence" value="ECO:0007669"/>
    <property type="project" value="InterPro"/>
</dbReference>
<evidence type="ECO:0000313" key="16">
    <source>
        <dbReference type="Proteomes" id="UP000244334"/>
    </source>
</evidence>
<dbReference type="InterPro" id="IPR036890">
    <property type="entry name" value="HATPase_C_sf"/>
</dbReference>
<dbReference type="GO" id="GO:0005886">
    <property type="term" value="C:plasma membrane"/>
    <property type="evidence" value="ECO:0007669"/>
    <property type="project" value="InterPro"/>
</dbReference>
<dbReference type="Pfam" id="PF00512">
    <property type="entry name" value="HisKA"/>
    <property type="match status" value="1"/>
</dbReference>
<evidence type="ECO:0000256" key="5">
    <source>
        <dbReference type="ARBA" id="ARBA00022679"/>
    </source>
</evidence>
<protein>
    <recommendedName>
        <fullName evidence="3">histidine kinase</fullName>
        <ecNumber evidence="3">2.7.13.3</ecNumber>
    </recommendedName>
</protein>
<dbReference type="GO" id="GO:0000155">
    <property type="term" value="F:phosphorelay sensor kinase activity"/>
    <property type="evidence" value="ECO:0007669"/>
    <property type="project" value="InterPro"/>
</dbReference>
<dbReference type="InterPro" id="IPR038616">
    <property type="entry name" value="RcsD_ABL_sf"/>
</dbReference>